<evidence type="ECO:0000256" key="1">
    <source>
        <dbReference type="ARBA" id="ARBA00040365"/>
    </source>
</evidence>
<evidence type="ECO:0000313" key="4">
    <source>
        <dbReference type="EMBL" id="CAF0930035.1"/>
    </source>
</evidence>
<feature type="region of interest" description="Disordered" evidence="2">
    <location>
        <begin position="68"/>
        <end position="98"/>
    </location>
</feature>
<dbReference type="GO" id="GO:0005730">
    <property type="term" value="C:nucleolus"/>
    <property type="evidence" value="ECO:0007669"/>
    <property type="project" value="TreeGrafter"/>
</dbReference>
<dbReference type="EMBL" id="CAJNOJ010000040">
    <property type="protein sequence ID" value="CAF0930035.1"/>
    <property type="molecule type" value="Genomic_DNA"/>
</dbReference>
<sequence>MEFAERMLKKYGWDAGNYKGLGKDNQGMKTALKPVLKFDTRGVGCNQKDEYSSEFKWWEHSYNRAAKKVSESLDKGEKEDRQAKKRKHKVEDNEDNNETIKKSIYSRFERSSVLMGNKEESLRIEQETVVTETSSTPMPSDEDLLRICGGRTAHKGARHGIKMNGKLQRLQEQEEQILSLPSEKKEKKKRKHKSTVEINE</sequence>
<comment type="caution">
    <text evidence="4">The sequence shown here is derived from an EMBL/GenBank/DDBJ whole genome shotgun (WGS) entry which is preliminary data.</text>
</comment>
<dbReference type="GO" id="GO:0003676">
    <property type="term" value="F:nucleic acid binding"/>
    <property type="evidence" value="ECO:0007669"/>
    <property type="project" value="InterPro"/>
</dbReference>
<dbReference type="PROSITE" id="PS50174">
    <property type="entry name" value="G_PATCH"/>
    <property type="match status" value="1"/>
</dbReference>
<evidence type="ECO:0000256" key="2">
    <source>
        <dbReference type="SAM" id="MobiDB-lite"/>
    </source>
</evidence>
<accession>A0A814BMY5</accession>
<organism evidence="4 5">
    <name type="scientific">Adineta ricciae</name>
    <name type="common">Rotifer</name>
    <dbReference type="NCBI Taxonomy" id="249248"/>
    <lineage>
        <taxon>Eukaryota</taxon>
        <taxon>Metazoa</taxon>
        <taxon>Spiralia</taxon>
        <taxon>Gnathifera</taxon>
        <taxon>Rotifera</taxon>
        <taxon>Eurotatoria</taxon>
        <taxon>Bdelloidea</taxon>
        <taxon>Adinetida</taxon>
        <taxon>Adinetidae</taxon>
        <taxon>Adineta</taxon>
    </lineage>
</organism>
<feature type="compositionally biased region" description="Basic and acidic residues" evidence="2">
    <location>
        <begin position="68"/>
        <end position="82"/>
    </location>
</feature>
<gene>
    <name evidence="4" type="ORF">EDS130_LOCUS11244</name>
</gene>
<name>A0A814BMY5_ADIRI</name>
<dbReference type="SMART" id="SM00443">
    <property type="entry name" value="G_patch"/>
    <property type="match status" value="1"/>
</dbReference>
<protein>
    <recommendedName>
        <fullName evidence="1">G patch domain-containing protein 4</fullName>
    </recommendedName>
</protein>
<feature type="region of interest" description="Disordered" evidence="2">
    <location>
        <begin position="168"/>
        <end position="200"/>
    </location>
</feature>
<dbReference type="AlphaFoldDB" id="A0A814BMY5"/>
<feature type="domain" description="G-patch" evidence="3">
    <location>
        <begin position="1"/>
        <end position="48"/>
    </location>
</feature>
<evidence type="ECO:0000259" key="3">
    <source>
        <dbReference type="PROSITE" id="PS50174"/>
    </source>
</evidence>
<evidence type="ECO:0000313" key="5">
    <source>
        <dbReference type="Proteomes" id="UP000663852"/>
    </source>
</evidence>
<reference evidence="4" key="1">
    <citation type="submission" date="2021-02" db="EMBL/GenBank/DDBJ databases">
        <authorList>
            <person name="Nowell W R."/>
        </authorList>
    </citation>
    <scope>NUCLEOTIDE SEQUENCE</scope>
</reference>
<dbReference type="InterPro" id="IPR000467">
    <property type="entry name" value="G_patch_dom"/>
</dbReference>
<dbReference type="PANTHER" id="PTHR23149">
    <property type="entry name" value="G PATCH DOMAIN CONTAINING PROTEIN"/>
    <property type="match status" value="1"/>
</dbReference>
<dbReference type="OrthoDB" id="10019757at2759"/>
<dbReference type="PANTHER" id="PTHR23149:SF9">
    <property type="entry name" value="G PATCH DOMAIN-CONTAINING PROTEIN 4"/>
    <property type="match status" value="1"/>
</dbReference>
<dbReference type="Pfam" id="PF01585">
    <property type="entry name" value="G-patch"/>
    <property type="match status" value="1"/>
</dbReference>
<proteinExistence type="predicted"/>
<dbReference type="Proteomes" id="UP000663852">
    <property type="component" value="Unassembled WGS sequence"/>
</dbReference>
<dbReference type="InterPro" id="IPR050656">
    <property type="entry name" value="PINX1"/>
</dbReference>